<dbReference type="EMBL" id="CP063078">
    <property type="protein sequence ID" value="QOQ87123.1"/>
    <property type="molecule type" value="Genomic_DNA"/>
</dbReference>
<dbReference type="Proteomes" id="UP000594749">
    <property type="component" value="Chromosome"/>
</dbReference>
<dbReference type="Pfam" id="PF02441">
    <property type="entry name" value="Flavoprotein"/>
    <property type="match status" value="1"/>
</dbReference>
<keyword evidence="4 6" id="KW-0808">Transferase</keyword>
<keyword evidence="1" id="KW-0637">Prenyltransferase</keyword>
<organism evidence="6 7">
    <name type="scientific">Campylobacter corcagiensis</name>
    <dbReference type="NCBI Taxonomy" id="1448857"/>
    <lineage>
        <taxon>Bacteria</taxon>
        <taxon>Pseudomonadati</taxon>
        <taxon>Campylobacterota</taxon>
        <taxon>Epsilonproteobacteria</taxon>
        <taxon>Campylobacterales</taxon>
        <taxon>Campylobacteraceae</taxon>
        <taxon>Campylobacter</taxon>
    </lineage>
</organism>
<dbReference type="GO" id="GO:0106141">
    <property type="term" value="F:flavin prenyltransferase activity"/>
    <property type="evidence" value="ECO:0007669"/>
    <property type="project" value="UniProtKB-EC"/>
</dbReference>
<keyword evidence="7" id="KW-1185">Reference proteome</keyword>
<evidence type="ECO:0000256" key="3">
    <source>
        <dbReference type="ARBA" id="ARBA00022643"/>
    </source>
</evidence>
<dbReference type="InterPro" id="IPR036551">
    <property type="entry name" value="Flavin_trans-like"/>
</dbReference>
<dbReference type="NCBIfam" id="NF004685">
    <property type="entry name" value="PRK06029.1"/>
    <property type="match status" value="1"/>
</dbReference>
<name>A0A7M1LFN8_9BACT</name>
<evidence type="ECO:0000256" key="4">
    <source>
        <dbReference type="ARBA" id="ARBA00022679"/>
    </source>
</evidence>
<dbReference type="Gene3D" id="3.40.50.1950">
    <property type="entry name" value="Flavin prenyltransferase-like"/>
    <property type="match status" value="1"/>
</dbReference>
<dbReference type="RefSeq" id="WP_025803479.1">
    <property type="nucleotide sequence ID" value="NZ_CP053842.1"/>
</dbReference>
<dbReference type="OrthoDB" id="9781577at2"/>
<dbReference type="NCBIfam" id="TIGR00421">
    <property type="entry name" value="ubiX_pad"/>
    <property type="match status" value="1"/>
</dbReference>
<evidence type="ECO:0000256" key="1">
    <source>
        <dbReference type="ARBA" id="ARBA00022602"/>
    </source>
</evidence>
<dbReference type="InterPro" id="IPR004507">
    <property type="entry name" value="UbiX-like"/>
</dbReference>
<dbReference type="SUPFAM" id="SSF52507">
    <property type="entry name" value="Homo-oligomeric flavin-containing Cys decarboxylases, HFCD"/>
    <property type="match status" value="1"/>
</dbReference>
<evidence type="ECO:0000313" key="6">
    <source>
        <dbReference type="EMBL" id="QOQ87123.1"/>
    </source>
</evidence>
<keyword evidence="3" id="KW-0288">FMN</keyword>
<reference evidence="6 7" key="1">
    <citation type="submission" date="2020-10" db="EMBL/GenBank/DDBJ databases">
        <title>Campylobacter and Helicobacter PacBio genomes.</title>
        <authorList>
            <person name="Lane C."/>
        </authorList>
    </citation>
    <scope>NUCLEOTIDE SEQUENCE [LARGE SCALE GENOMIC DNA]</scope>
    <source>
        <strain evidence="6 7">2016D-0077</strain>
    </source>
</reference>
<keyword evidence="2" id="KW-0285">Flavoprotein</keyword>
<evidence type="ECO:0000259" key="5">
    <source>
        <dbReference type="Pfam" id="PF02441"/>
    </source>
</evidence>
<dbReference type="AlphaFoldDB" id="A0A7M1LFN8"/>
<feature type="domain" description="Flavoprotein" evidence="5">
    <location>
        <begin position="1"/>
        <end position="171"/>
    </location>
</feature>
<gene>
    <name evidence="6" type="ORF">IMC76_07885</name>
</gene>
<evidence type="ECO:0000256" key="2">
    <source>
        <dbReference type="ARBA" id="ARBA00022630"/>
    </source>
</evidence>
<dbReference type="InterPro" id="IPR003382">
    <property type="entry name" value="Flavoprotein"/>
</dbReference>
<sequence>MRILLCITGASLVNLGLKLIPHIAKENELFVIISKNAKVVLEKENGLKFDEKLYPNAIFFNDENIYEGPASGSFDIDKTIIAPCSINTLAKIHSGICDSLISRAAAVSLKEQKKLILGVREMPLSTISLKQMHELSSYGVIIAPPILGSYAGFKSVNEIENFILGKWLDLLEIKNEIYKKWS</sequence>
<accession>A0A7M1LFN8</accession>
<evidence type="ECO:0000313" key="7">
    <source>
        <dbReference type="Proteomes" id="UP000594749"/>
    </source>
</evidence>
<protein>
    <submittedName>
        <fullName evidence="6">UbiX family flavin prenyltransferase</fullName>
        <ecNumber evidence="6">2.5.1.129</ecNumber>
    </submittedName>
</protein>
<dbReference type="EC" id="2.5.1.129" evidence="6"/>
<proteinExistence type="predicted"/>